<protein>
    <submittedName>
        <fullName evidence="1">Uncharacterized protein</fullName>
    </submittedName>
</protein>
<evidence type="ECO:0000313" key="1">
    <source>
        <dbReference type="EMBL" id="MDQ0290322.1"/>
    </source>
</evidence>
<comment type="caution">
    <text evidence="1">The sequence shown here is derived from an EMBL/GenBank/DDBJ whole genome shotgun (WGS) entry which is preliminary data.</text>
</comment>
<dbReference type="Proteomes" id="UP001238163">
    <property type="component" value="Unassembled WGS sequence"/>
</dbReference>
<evidence type="ECO:0000313" key="2">
    <source>
        <dbReference type="Proteomes" id="UP001238163"/>
    </source>
</evidence>
<accession>A0AAE4AQC9</accession>
<keyword evidence="2" id="KW-1185">Reference proteome</keyword>
<sequence length="31" mass="3560">MYVHYVHYVHYVPPAGFLGAPAYIVTFCQDT</sequence>
<reference evidence="1" key="1">
    <citation type="submission" date="2023-07" db="EMBL/GenBank/DDBJ databases">
        <title>Genomic Encyclopedia of Type Strains, Phase IV (KMG-IV): sequencing the most valuable type-strain genomes for metagenomic binning, comparative biology and taxonomic classification.</title>
        <authorList>
            <person name="Goeker M."/>
        </authorList>
    </citation>
    <scope>NUCLEOTIDE SEQUENCE</scope>
    <source>
        <strain evidence="1">DSM 24202</strain>
    </source>
</reference>
<organism evidence="1 2">
    <name type="scientific">Oligosphaera ethanolica</name>
    <dbReference type="NCBI Taxonomy" id="760260"/>
    <lineage>
        <taxon>Bacteria</taxon>
        <taxon>Pseudomonadati</taxon>
        <taxon>Lentisphaerota</taxon>
        <taxon>Oligosphaeria</taxon>
        <taxon>Oligosphaerales</taxon>
        <taxon>Oligosphaeraceae</taxon>
        <taxon>Oligosphaera</taxon>
    </lineage>
</organism>
<dbReference type="EMBL" id="JAUSVL010000001">
    <property type="protein sequence ID" value="MDQ0290322.1"/>
    <property type="molecule type" value="Genomic_DNA"/>
</dbReference>
<gene>
    <name evidence="1" type="ORF">J3R75_002429</name>
</gene>
<name>A0AAE4AQC9_9BACT</name>
<dbReference type="AlphaFoldDB" id="A0AAE4AQC9"/>
<proteinExistence type="predicted"/>